<proteinExistence type="predicted"/>
<evidence type="ECO:0008006" key="4">
    <source>
        <dbReference type="Google" id="ProtNLM"/>
    </source>
</evidence>
<keyword evidence="3" id="KW-1185">Reference proteome</keyword>
<dbReference type="GeneID" id="54566041"/>
<dbReference type="EMBL" id="ML993595">
    <property type="protein sequence ID" value="KAF2166838.1"/>
    <property type="molecule type" value="Genomic_DNA"/>
</dbReference>
<sequence length="124" mass="13015">MHVSQALLLAIAGLAAAQTSTTSAAASTSSAAGTSGCGSQIDDIIASCLGTTQTQLDACTTNDWDCMCEQSNNVLTCYNNCPSDPRRNGIDQQNVSYCNAAKAYVYSHISQTVHGIRFDLRESA</sequence>
<gene>
    <name evidence="2" type="ORF">M409DRAFT_54618</name>
</gene>
<reference evidence="2" key="1">
    <citation type="journal article" date="2020" name="Stud. Mycol.">
        <title>101 Dothideomycetes genomes: a test case for predicting lifestyles and emergence of pathogens.</title>
        <authorList>
            <person name="Haridas S."/>
            <person name="Albert R."/>
            <person name="Binder M."/>
            <person name="Bloem J."/>
            <person name="Labutti K."/>
            <person name="Salamov A."/>
            <person name="Andreopoulos B."/>
            <person name="Baker S."/>
            <person name="Barry K."/>
            <person name="Bills G."/>
            <person name="Bluhm B."/>
            <person name="Cannon C."/>
            <person name="Castanera R."/>
            <person name="Culley D."/>
            <person name="Daum C."/>
            <person name="Ezra D."/>
            <person name="Gonzalez J."/>
            <person name="Henrissat B."/>
            <person name="Kuo A."/>
            <person name="Liang C."/>
            <person name="Lipzen A."/>
            <person name="Lutzoni F."/>
            <person name="Magnuson J."/>
            <person name="Mondo S."/>
            <person name="Nolan M."/>
            <person name="Ohm R."/>
            <person name="Pangilinan J."/>
            <person name="Park H.-J."/>
            <person name="Ramirez L."/>
            <person name="Alfaro M."/>
            <person name="Sun H."/>
            <person name="Tritt A."/>
            <person name="Yoshinaga Y."/>
            <person name="Zwiers L.-H."/>
            <person name="Turgeon B."/>
            <person name="Goodwin S."/>
            <person name="Spatafora J."/>
            <person name="Crous P."/>
            <person name="Grigoriev I."/>
        </authorList>
    </citation>
    <scope>NUCLEOTIDE SEQUENCE</scope>
    <source>
        <strain evidence="2">ATCC 36951</strain>
    </source>
</reference>
<feature type="signal peptide" evidence="1">
    <location>
        <begin position="1"/>
        <end position="17"/>
    </location>
</feature>
<dbReference type="RefSeq" id="XP_033667727.1">
    <property type="nucleotide sequence ID" value="XM_033812769.1"/>
</dbReference>
<feature type="chain" id="PRO_5025391449" description="Extracellular membrane protein CFEM domain-containing protein" evidence="1">
    <location>
        <begin position="18"/>
        <end position="124"/>
    </location>
</feature>
<evidence type="ECO:0000313" key="3">
    <source>
        <dbReference type="Proteomes" id="UP000799537"/>
    </source>
</evidence>
<dbReference type="AlphaFoldDB" id="A0A6A6CKU7"/>
<name>A0A6A6CKU7_ZASCE</name>
<evidence type="ECO:0000313" key="2">
    <source>
        <dbReference type="EMBL" id="KAF2166838.1"/>
    </source>
</evidence>
<organism evidence="2 3">
    <name type="scientific">Zasmidium cellare ATCC 36951</name>
    <dbReference type="NCBI Taxonomy" id="1080233"/>
    <lineage>
        <taxon>Eukaryota</taxon>
        <taxon>Fungi</taxon>
        <taxon>Dikarya</taxon>
        <taxon>Ascomycota</taxon>
        <taxon>Pezizomycotina</taxon>
        <taxon>Dothideomycetes</taxon>
        <taxon>Dothideomycetidae</taxon>
        <taxon>Mycosphaerellales</taxon>
        <taxon>Mycosphaerellaceae</taxon>
        <taxon>Zasmidium</taxon>
    </lineage>
</organism>
<accession>A0A6A6CKU7</accession>
<protein>
    <recommendedName>
        <fullName evidence="4">Extracellular membrane protein CFEM domain-containing protein</fullName>
    </recommendedName>
</protein>
<keyword evidence="1" id="KW-0732">Signal</keyword>
<dbReference type="Proteomes" id="UP000799537">
    <property type="component" value="Unassembled WGS sequence"/>
</dbReference>
<evidence type="ECO:0000256" key="1">
    <source>
        <dbReference type="SAM" id="SignalP"/>
    </source>
</evidence>
<dbReference type="OrthoDB" id="2507140at2759"/>